<dbReference type="CDD" id="cd02801">
    <property type="entry name" value="DUS_like_FMN"/>
    <property type="match status" value="1"/>
</dbReference>
<evidence type="ECO:0000256" key="3">
    <source>
        <dbReference type="ARBA" id="ARBA00022694"/>
    </source>
</evidence>
<keyword evidence="6" id="KW-0520">NAD</keyword>
<dbReference type="InParanoid" id="A0A6P6YBS1"/>
<evidence type="ECO:0000256" key="9">
    <source>
        <dbReference type="PIRSR" id="PIRSR006621-2"/>
    </source>
</evidence>
<evidence type="ECO:0000256" key="8">
    <source>
        <dbReference type="PIRSR" id="PIRSR006621-1"/>
    </source>
</evidence>
<feature type="domain" description="DUS-like FMN-binding" evidence="10">
    <location>
        <begin position="14"/>
        <end position="111"/>
    </location>
</feature>
<dbReference type="PIRSF" id="PIRSF006621">
    <property type="entry name" value="Dus"/>
    <property type="match status" value="1"/>
</dbReference>
<evidence type="ECO:0000259" key="10">
    <source>
        <dbReference type="Pfam" id="PF01207"/>
    </source>
</evidence>
<feature type="active site" description="Proton donor" evidence="8">
    <location>
        <position position="63"/>
    </location>
</feature>
<accession>A0A6P6YBS1</accession>
<feature type="domain" description="DUS-like FMN-binding" evidence="10">
    <location>
        <begin position="152"/>
        <end position="301"/>
    </location>
</feature>
<name>A0A6P6YBS1_DERPT</name>
<keyword evidence="11" id="KW-1185">Reference proteome</keyword>
<protein>
    <recommendedName>
        <fullName evidence="7">tRNA-dihydrouridine synthase</fullName>
        <ecNumber evidence="7">1.3.1.-</ecNumber>
    </recommendedName>
</protein>
<reference evidence="12" key="1">
    <citation type="submission" date="2025-08" db="UniProtKB">
        <authorList>
            <consortium name="RefSeq"/>
        </authorList>
    </citation>
    <scope>IDENTIFICATION</scope>
    <source>
        <strain evidence="12">Airmid</strain>
    </source>
</reference>
<dbReference type="InterPro" id="IPR013785">
    <property type="entry name" value="Aldolase_TIM"/>
</dbReference>
<proteinExistence type="inferred from homology"/>
<dbReference type="AlphaFoldDB" id="A0A6P6YBS1"/>
<evidence type="ECO:0000313" key="12">
    <source>
        <dbReference type="RefSeq" id="XP_027202873.1"/>
    </source>
</evidence>
<dbReference type="RefSeq" id="XP_027202873.1">
    <property type="nucleotide sequence ID" value="XM_027347072.1"/>
</dbReference>
<dbReference type="KEGG" id="dpte:113796774"/>
<dbReference type="PANTHER" id="PTHR11082:SF5">
    <property type="entry name" value="TRNA-DIHYDROURIDINE(16_17) SYNTHASE [NAD(P)(+)]-LIKE"/>
    <property type="match status" value="1"/>
</dbReference>
<dbReference type="EC" id="1.3.1.-" evidence="7"/>
<evidence type="ECO:0000256" key="1">
    <source>
        <dbReference type="ARBA" id="ARBA00022630"/>
    </source>
</evidence>
<dbReference type="GO" id="GO:0017150">
    <property type="term" value="F:tRNA dihydrouridine synthase activity"/>
    <property type="evidence" value="ECO:0007669"/>
    <property type="project" value="InterPro"/>
</dbReference>
<evidence type="ECO:0000256" key="4">
    <source>
        <dbReference type="ARBA" id="ARBA00022857"/>
    </source>
</evidence>
<keyword evidence="2 7" id="KW-0288">FMN</keyword>
<keyword evidence="9" id="KW-0547">Nucleotide-binding</keyword>
<dbReference type="InterPro" id="IPR001269">
    <property type="entry name" value="DUS_fam"/>
</dbReference>
<comment type="cofactor">
    <cofactor evidence="7 9">
        <name>FMN</name>
        <dbReference type="ChEBI" id="CHEBI:58210"/>
    </cofactor>
</comment>
<comment type="similarity">
    <text evidence="7">Belongs to the dus family.</text>
</comment>
<dbReference type="PANTHER" id="PTHR11082">
    <property type="entry name" value="TRNA-DIHYDROURIDINE SYNTHASE"/>
    <property type="match status" value="1"/>
</dbReference>
<evidence type="ECO:0000256" key="7">
    <source>
        <dbReference type="PIRNR" id="PIRNR006621"/>
    </source>
</evidence>
<keyword evidence="3 7" id="KW-0819">tRNA processing</keyword>
<keyword evidence="4" id="KW-0521">NADP</keyword>
<dbReference type="OrthoDB" id="9977870at2759"/>
<organism evidence="11 12">
    <name type="scientific">Dermatophagoides pteronyssinus</name>
    <name type="common">European house dust mite</name>
    <dbReference type="NCBI Taxonomy" id="6956"/>
    <lineage>
        <taxon>Eukaryota</taxon>
        <taxon>Metazoa</taxon>
        <taxon>Ecdysozoa</taxon>
        <taxon>Arthropoda</taxon>
        <taxon>Chelicerata</taxon>
        <taxon>Arachnida</taxon>
        <taxon>Acari</taxon>
        <taxon>Acariformes</taxon>
        <taxon>Sarcoptiformes</taxon>
        <taxon>Astigmata</taxon>
        <taxon>Psoroptidia</taxon>
        <taxon>Analgoidea</taxon>
        <taxon>Pyroglyphidae</taxon>
        <taxon>Dermatophagoidinae</taxon>
        <taxon>Dermatophagoides</taxon>
    </lineage>
</organism>
<evidence type="ECO:0000256" key="5">
    <source>
        <dbReference type="ARBA" id="ARBA00023002"/>
    </source>
</evidence>
<evidence type="ECO:0000256" key="2">
    <source>
        <dbReference type="ARBA" id="ARBA00022643"/>
    </source>
</evidence>
<dbReference type="InterPro" id="IPR035587">
    <property type="entry name" value="DUS-like_FMN-bd"/>
</dbReference>
<comment type="function">
    <text evidence="7">Catalyzes the synthesis of dihydrouridine, a modified base found in the D-loop of most tRNAs.</text>
</comment>
<dbReference type="Proteomes" id="UP000515146">
    <property type="component" value="Unplaced"/>
</dbReference>
<feature type="binding site" evidence="9">
    <location>
        <position position="34"/>
    </location>
    <ligand>
        <name>FMN</name>
        <dbReference type="ChEBI" id="CHEBI:58210"/>
    </ligand>
</feature>
<feature type="binding site" evidence="9">
    <location>
        <position position="175"/>
    </location>
    <ligand>
        <name>FMN</name>
        <dbReference type="ChEBI" id="CHEBI:58210"/>
    </ligand>
</feature>
<evidence type="ECO:0000313" key="11">
    <source>
        <dbReference type="Proteomes" id="UP000515146"/>
    </source>
</evidence>
<dbReference type="Gene3D" id="3.20.20.70">
    <property type="entry name" value="Aldolase class I"/>
    <property type="match status" value="1"/>
</dbReference>
<keyword evidence="5 7" id="KW-0560">Oxidoreductase</keyword>
<keyword evidence="1 7" id="KW-0285">Flavoprotein</keyword>
<dbReference type="Pfam" id="PF01207">
    <property type="entry name" value="Dus"/>
    <property type="match status" value="2"/>
</dbReference>
<gene>
    <name evidence="12" type="primary">LOC113796774</name>
</gene>
<feature type="binding site" evidence="9">
    <location>
        <position position="102"/>
    </location>
    <ligand>
        <name>FMN</name>
        <dbReference type="ChEBI" id="CHEBI:58210"/>
    </ligand>
</feature>
<evidence type="ECO:0000256" key="6">
    <source>
        <dbReference type="ARBA" id="ARBA00023027"/>
    </source>
</evidence>
<sequence>MINCKTFQKNAYYREEVLHDLGVYDNREKFVIAQLAGSELHNLLFTCEVLQDYVDVFDLNCGCPQAIAFRGKYGSAMLKDTKKSLTVIEQLVKLVKKPISIKLRIVEDEALLNNLPKKLLNDSEHTNQTLISEISGNDIAYVNRFRFDELSKVYEKTIAFCRSLETLGICFLTIHARSSKNKSNALYAADWDLIAYLVSVLNIPVVANGSVCSKTTADECLEFTKAAAVMSAESLLYDPTLFYENTRPSKKDLILELLEMYKHTKKYSLGTLRNHMFRLMFNYFELNPAERKVLQQLNDFDAIYKWVANIDCLDSSRDTNCYHAYFRHNLAKKT</sequence>
<dbReference type="SUPFAM" id="SSF51395">
    <property type="entry name" value="FMN-linked oxidoreductases"/>
    <property type="match status" value="1"/>
</dbReference>
<dbReference type="GO" id="GO:0050660">
    <property type="term" value="F:flavin adenine dinucleotide binding"/>
    <property type="evidence" value="ECO:0007669"/>
    <property type="project" value="InterPro"/>
</dbReference>